<gene>
    <name evidence="1" type="ORF">RAE03_10500</name>
</gene>
<name>A0AAE4NL80_9CORY</name>
<accession>A0AAE4NL80</accession>
<dbReference type="InterPro" id="IPR008822">
    <property type="entry name" value="Endonuclease_RusA-like"/>
</dbReference>
<reference evidence="1" key="1">
    <citation type="submission" date="2023-08" db="EMBL/GenBank/DDBJ databases">
        <title>Genomic characterization of the C. tuberculostearicum species complex, a ubiquitous member of the human skin microbiome.</title>
        <authorList>
            <person name="Ahmed N."/>
            <person name="Deming C."/>
            <person name="Conlan S."/>
            <person name="Segre J."/>
        </authorList>
    </citation>
    <scope>NUCLEOTIDE SEQUENCE</scope>
    <source>
        <strain evidence="1">CTNIH22</strain>
    </source>
</reference>
<evidence type="ECO:0000313" key="2">
    <source>
        <dbReference type="Proteomes" id="UP001185706"/>
    </source>
</evidence>
<dbReference type="GO" id="GO:0006310">
    <property type="term" value="P:DNA recombination"/>
    <property type="evidence" value="ECO:0007669"/>
    <property type="project" value="InterPro"/>
</dbReference>
<dbReference type="InterPro" id="IPR036614">
    <property type="entry name" value="RusA-like_sf"/>
</dbReference>
<dbReference type="Proteomes" id="UP001185706">
    <property type="component" value="Unassembled WGS sequence"/>
</dbReference>
<dbReference type="Pfam" id="PF05866">
    <property type="entry name" value="RusA"/>
    <property type="match status" value="1"/>
</dbReference>
<sequence length="133" mass="14699">MNTITFRVHGIPATQGSKKHVGRGVMVEMNKKLPAWRKAIINTARAVAPKTPLDCPVSVETTIWVPRPKKPRFNVPATPGDLDKYLRAIGDGIEQAGIVKNDARITHWTATKHYATNTTPPGAHITITWKETQ</sequence>
<dbReference type="AlphaFoldDB" id="A0AAE4NL80"/>
<dbReference type="GO" id="GO:0000287">
    <property type="term" value="F:magnesium ion binding"/>
    <property type="evidence" value="ECO:0007669"/>
    <property type="project" value="InterPro"/>
</dbReference>
<proteinExistence type="predicted"/>
<dbReference type="Gene3D" id="3.30.1330.70">
    <property type="entry name" value="Holliday junction resolvase RusA"/>
    <property type="match status" value="1"/>
</dbReference>
<dbReference type="EMBL" id="JAVBIB010000019">
    <property type="protein sequence ID" value="MDV2420192.1"/>
    <property type="molecule type" value="Genomic_DNA"/>
</dbReference>
<evidence type="ECO:0000313" key="1">
    <source>
        <dbReference type="EMBL" id="MDV2420192.1"/>
    </source>
</evidence>
<dbReference type="GO" id="GO:0006281">
    <property type="term" value="P:DNA repair"/>
    <property type="evidence" value="ECO:0007669"/>
    <property type="project" value="InterPro"/>
</dbReference>
<protein>
    <submittedName>
        <fullName evidence="1">RusA family crossover junction endodeoxyribonuclease</fullName>
    </submittedName>
</protein>
<comment type="caution">
    <text evidence="1">The sequence shown here is derived from an EMBL/GenBank/DDBJ whole genome shotgun (WGS) entry which is preliminary data.</text>
</comment>
<organism evidence="1 2">
    <name type="scientific">Corynebacterium tuberculostearicum</name>
    <dbReference type="NCBI Taxonomy" id="38304"/>
    <lineage>
        <taxon>Bacteria</taxon>
        <taxon>Bacillati</taxon>
        <taxon>Actinomycetota</taxon>
        <taxon>Actinomycetes</taxon>
        <taxon>Mycobacteriales</taxon>
        <taxon>Corynebacteriaceae</taxon>
        <taxon>Corynebacterium</taxon>
    </lineage>
</organism>
<dbReference type="RefSeq" id="WP_316993783.1">
    <property type="nucleotide sequence ID" value="NZ_JAVBIB010000019.1"/>
</dbReference>
<dbReference type="SUPFAM" id="SSF103084">
    <property type="entry name" value="Holliday junction resolvase RusA"/>
    <property type="match status" value="1"/>
</dbReference>